<evidence type="ECO:0000313" key="3">
    <source>
        <dbReference type="Proteomes" id="UP000265520"/>
    </source>
</evidence>
<name>A0A392RKL5_9FABA</name>
<protein>
    <recommendedName>
        <fullName evidence="4">Gag-pol polyprotein</fullName>
    </recommendedName>
</protein>
<feature type="compositionally biased region" description="Basic and acidic residues" evidence="1">
    <location>
        <begin position="29"/>
        <end position="44"/>
    </location>
</feature>
<keyword evidence="3" id="KW-1185">Reference proteome</keyword>
<feature type="non-terminal residue" evidence="2">
    <location>
        <position position="72"/>
    </location>
</feature>
<reference evidence="2 3" key="1">
    <citation type="journal article" date="2018" name="Front. Plant Sci.">
        <title>Red Clover (Trifolium pratense) and Zigzag Clover (T. medium) - A Picture of Genomic Similarities and Differences.</title>
        <authorList>
            <person name="Dluhosova J."/>
            <person name="Istvanek J."/>
            <person name="Nedelnik J."/>
            <person name="Repkova J."/>
        </authorList>
    </citation>
    <scope>NUCLEOTIDE SEQUENCE [LARGE SCALE GENOMIC DNA]</scope>
    <source>
        <strain evidence="3">cv. 10/8</strain>
        <tissue evidence="2">Leaf</tissue>
    </source>
</reference>
<dbReference type="EMBL" id="LXQA010241284">
    <property type="protein sequence ID" value="MCI37148.1"/>
    <property type="molecule type" value="Genomic_DNA"/>
</dbReference>
<accession>A0A392RKL5</accession>
<evidence type="ECO:0000256" key="1">
    <source>
        <dbReference type="SAM" id="MobiDB-lite"/>
    </source>
</evidence>
<proteinExistence type="predicted"/>
<organism evidence="2 3">
    <name type="scientific">Trifolium medium</name>
    <dbReference type="NCBI Taxonomy" id="97028"/>
    <lineage>
        <taxon>Eukaryota</taxon>
        <taxon>Viridiplantae</taxon>
        <taxon>Streptophyta</taxon>
        <taxon>Embryophyta</taxon>
        <taxon>Tracheophyta</taxon>
        <taxon>Spermatophyta</taxon>
        <taxon>Magnoliopsida</taxon>
        <taxon>eudicotyledons</taxon>
        <taxon>Gunneridae</taxon>
        <taxon>Pentapetalae</taxon>
        <taxon>rosids</taxon>
        <taxon>fabids</taxon>
        <taxon>Fabales</taxon>
        <taxon>Fabaceae</taxon>
        <taxon>Papilionoideae</taxon>
        <taxon>50 kb inversion clade</taxon>
        <taxon>NPAAA clade</taxon>
        <taxon>Hologalegina</taxon>
        <taxon>IRL clade</taxon>
        <taxon>Trifolieae</taxon>
        <taxon>Trifolium</taxon>
    </lineage>
</organism>
<feature type="region of interest" description="Disordered" evidence="1">
    <location>
        <begin position="1"/>
        <end position="72"/>
    </location>
</feature>
<evidence type="ECO:0008006" key="4">
    <source>
        <dbReference type="Google" id="ProtNLM"/>
    </source>
</evidence>
<dbReference type="AlphaFoldDB" id="A0A392RKL5"/>
<sequence length="72" mass="7880">MMESINVVINDLGEEKMTDVDPDAVASDPHSDIPVIEKEPERSLETSNSEASTAPPKKGPSIRVQKNHPQEL</sequence>
<comment type="caution">
    <text evidence="2">The sequence shown here is derived from an EMBL/GenBank/DDBJ whole genome shotgun (WGS) entry which is preliminary data.</text>
</comment>
<evidence type="ECO:0000313" key="2">
    <source>
        <dbReference type="EMBL" id="MCI37148.1"/>
    </source>
</evidence>
<dbReference type="Proteomes" id="UP000265520">
    <property type="component" value="Unassembled WGS sequence"/>
</dbReference>